<sequence length="90" mass="10480">MKTKQAIPKEVALILLRQKKRLSELNSLDKWTEAEFEEVVRCSNEWDAKQQGWIFPLTAIERLAFDARTPDKQARSLQIIAKHMSQDLAK</sequence>
<evidence type="ECO:0000313" key="2">
    <source>
        <dbReference type="Proteomes" id="UP000515369"/>
    </source>
</evidence>
<accession>A0A7G5GUS4</accession>
<dbReference type="KEGG" id="sfol:H3H32_32720"/>
<protein>
    <submittedName>
        <fullName evidence="1">Uncharacterized protein</fullName>
    </submittedName>
</protein>
<gene>
    <name evidence="1" type="ORF">H3H32_32720</name>
</gene>
<proteinExistence type="predicted"/>
<dbReference type="EMBL" id="CP059732">
    <property type="protein sequence ID" value="QMW02616.1"/>
    <property type="molecule type" value="Genomic_DNA"/>
</dbReference>
<evidence type="ECO:0000313" key="1">
    <source>
        <dbReference type="EMBL" id="QMW02616.1"/>
    </source>
</evidence>
<keyword evidence="2" id="KW-1185">Reference proteome</keyword>
<dbReference type="Proteomes" id="UP000515369">
    <property type="component" value="Chromosome"/>
</dbReference>
<dbReference type="RefSeq" id="WP_182459912.1">
    <property type="nucleotide sequence ID" value="NZ_CP059732.1"/>
</dbReference>
<organism evidence="1 2">
    <name type="scientific">Spirosoma foliorum</name>
    <dbReference type="NCBI Taxonomy" id="2710596"/>
    <lineage>
        <taxon>Bacteria</taxon>
        <taxon>Pseudomonadati</taxon>
        <taxon>Bacteroidota</taxon>
        <taxon>Cytophagia</taxon>
        <taxon>Cytophagales</taxon>
        <taxon>Cytophagaceae</taxon>
        <taxon>Spirosoma</taxon>
    </lineage>
</organism>
<name>A0A7G5GUS4_9BACT</name>
<dbReference type="AlphaFoldDB" id="A0A7G5GUS4"/>
<reference evidence="1 2" key="1">
    <citation type="submission" date="2020-07" db="EMBL/GenBank/DDBJ databases">
        <title>Spirosoma foliorum sp. nov., isolated from the leaves on the Nejang mountain Korea, Republic of.</title>
        <authorList>
            <person name="Ho H."/>
            <person name="Lee Y.-J."/>
            <person name="Nurcahyanto D.-A."/>
            <person name="Kim S.-G."/>
        </authorList>
    </citation>
    <scope>NUCLEOTIDE SEQUENCE [LARGE SCALE GENOMIC DNA]</scope>
    <source>
        <strain evidence="1 2">PL0136</strain>
    </source>
</reference>